<organism evidence="3 4">
    <name type="scientific">Anaeromyxobacter oryzae</name>
    <dbReference type="NCBI Taxonomy" id="2918170"/>
    <lineage>
        <taxon>Bacteria</taxon>
        <taxon>Pseudomonadati</taxon>
        <taxon>Myxococcota</taxon>
        <taxon>Myxococcia</taxon>
        <taxon>Myxococcales</taxon>
        <taxon>Cystobacterineae</taxon>
        <taxon>Anaeromyxobacteraceae</taxon>
        <taxon>Anaeromyxobacter</taxon>
    </lineage>
</organism>
<evidence type="ECO:0000313" key="4">
    <source>
        <dbReference type="Proteomes" id="UP001162891"/>
    </source>
</evidence>
<keyword evidence="4" id="KW-1185">Reference proteome</keyword>
<accession>A0ABM7WSS1</accession>
<dbReference type="Proteomes" id="UP001162891">
    <property type="component" value="Chromosome"/>
</dbReference>
<feature type="signal peptide" evidence="2">
    <location>
        <begin position="1"/>
        <end position="21"/>
    </location>
</feature>
<keyword evidence="2" id="KW-0732">Signal</keyword>
<feature type="chain" id="PRO_5045705518" evidence="2">
    <location>
        <begin position="22"/>
        <end position="187"/>
    </location>
</feature>
<evidence type="ECO:0000313" key="3">
    <source>
        <dbReference type="EMBL" id="BDG02534.1"/>
    </source>
</evidence>
<sequence>MSLKIAGLLVAGALLAGRASAQTSAVPLASVRGTGLTDSEKLEKSGEHLDRMKASLRQVLGRVEEARNEKDVVKLNCVNEKLTQIKALLKVAEQADISLHESIANKDQGADTEFSKIGIAGTKIEALRGDAQQCIGQLAYVVDERTTVEVQQPDGLPQRDVTSRFAPRSPWVTPPVVRRPPNASRYY</sequence>
<dbReference type="RefSeq" id="WP_248360228.1">
    <property type="nucleotide sequence ID" value="NZ_AP025591.1"/>
</dbReference>
<feature type="coiled-coil region" evidence="1">
    <location>
        <begin position="49"/>
        <end position="95"/>
    </location>
</feature>
<dbReference type="EMBL" id="AP025591">
    <property type="protein sequence ID" value="BDG02534.1"/>
    <property type="molecule type" value="Genomic_DNA"/>
</dbReference>
<evidence type="ECO:0000256" key="1">
    <source>
        <dbReference type="SAM" id="Coils"/>
    </source>
</evidence>
<protein>
    <submittedName>
        <fullName evidence="3">Uncharacterized protein</fullName>
    </submittedName>
</protein>
<proteinExistence type="predicted"/>
<name>A0ABM7WSS1_9BACT</name>
<evidence type="ECO:0000256" key="2">
    <source>
        <dbReference type="SAM" id="SignalP"/>
    </source>
</evidence>
<keyword evidence="1" id="KW-0175">Coiled coil</keyword>
<gene>
    <name evidence="3" type="ORF">AMOR_15300</name>
</gene>
<reference evidence="4" key="1">
    <citation type="journal article" date="2022" name="Int. J. Syst. Evol. Microbiol.">
        <title>Anaeromyxobacter oryzae sp. nov., Anaeromyxobacter diazotrophicus sp. nov. and Anaeromyxobacter paludicola sp. nov., isolated from paddy soils.</title>
        <authorList>
            <person name="Itoh H."/>
            <person name="Xu Z."/>
            <person name="Mise K."/>
            <person name="Masuda Y."/>
            <person name="Ushijima N."/>
            <person name="Hayakawa C."/>
            <person name="Shiratori Y."/>
            <person name="Senoo K."/>
        </authorList>
    </citation>
    <scope>NUCLEOTIDE SEQUENCE [LARGE SCALE GENOMIC DNA]</scope>
    <source>
        <strain evidence="4">Red232</strain>
    </source>
</reference>